<evidence type="ECO:0000313" key="1">
    <source>
        <dbReference type="EMBL" id="GIM27384.1"/>
    </source>
</evidence>
<reference evidence="1" key="1">
    <citation type="submission" date="2021-03" db="EMBL/GenBank/DDBJ databases">
        <title>Taxonomic study of Clostridium polyendosporum from meadow-gley soil under rice.</title>
        <authorList>
            <person name="Kobayashi H."/>
            <person name="Tanizawa Y."/>
            <person name="Yagura M."/>
        </authorList>
    </citation>
    <scope>NUCLEOTIDE SEQUENCE</scope>
    <source>
        <strain evidence="1">JCM 30710</strain>
    </source>
</reference>
<dbReference type="AlphaFoldDB" id="A0A919RW19"/>
<dbReference type="EMBL" id="BOPZ01000001">
    <property type="protein sequence ID" value="GIM27384.1"/>
    <property type="molecule type" value="Genomic_DNA"/>
</dbReference>
<dbReference type="SUPFAM" id="SSF51126">
    <property type="entry name" value="Pectin lyase-like"/>
    <property type="match status" value="1"/>
</dbReference>
<dbReference type="RefSeq" id="WP_212902148.1">
    <property type="nucleotide sequence ID" value="NZ_BOPZ01000001.1"/>
</dbReference>
<protein>
    <recommendedName>
        <fullName evidence="3">Pectate lyase superfamily protein domain-containing protein</fullName>
    </recommendedName>
</protein>
<dbReference type="SMART" id="SM00710">
    <property type="entry name" value="PbH1"/>
    <property type="match status" value="7"/>
</dbReference>
<proteinExistence type="predicted"/>
<sequence>MNGGFLGYISAEMFGAKGDGVTDDTKAINDAYNFARANRMDVYYTSSAYLITSIINGTGVNSFGNMSRLIFKVNPTTGCAFRWGGEGCTVNGLWFDLYNTVQNTAMQGVVNSVNNVKNQNFTNNKINTNTFMSNGDANIYGLWFDSTGIEDLYVANNGIDNCKYGIQINNQSSQDIDVDISPLGNPSKNIIIENNRLMDAAIGINTPHIFCSNVIVSKNIVKSKYGLEINLAHVTNYKVIDNICEGDISAIDSNIHIEDVSYNGIISGNELKPSANQDGIRYIVAPGVSKDSRNFNDSSIITNNFITGKGSNSNTSGILVGDIYGNYLLINDNYISSVNKGLVLCGKYITAIDNSVKDVNLALFVLSNTTTINKFTFNNCANIINTAQNIVIENCRFINSNNILPIYDSNKYTTVLYKDISITNRNINIASYIPYDVIMLPQRKFDFDIIIIVQNGFNLISSKYNIKYDEINFTATKKCEVLNGSFGGITLTKSNNILKASNYIDGNNQNVTITISIEGSVSYYI</sequence>
<gene>
    <name evidence="1" type="ORF">CPJCM30710_00500</name>
</gene>
<dbReference type="InterPro" id="IPR011050">
    <property type="entry name" value="Pectin_lyase_fold/virulence"/>
</dbReference>
<dbReference type="InterPro" id="IPR006626">
    <property type="entry name" value="PbH1"/>
</dbReference>
<dbReference type="InterPro" id="IPR012334">
    <property type="entry name" value="Pectin_lyas_fold"/>
</dbReference>
<evidence type="ECO:0008006" key="3">
    <source>
        <dbReference type="Google" id="ProtNLM"/>
    </source>
</evidence>
<organism evidence="1 2">
    <name type="scientific">Clostridium polyendosporum</name>
    <dbReference type="NCBI Taxonomy" id="69208"/>
    <lineage>
        <taxon>Bacteria</taxon>
        <taxon>Bacillati</taxon>
        <taxon>Bacillota</taxon>
        <taxon>Clostridia</taxon>
        <taxon>Eubacteriales</taxon>
        <taxon>Clostridiaceae</taxon>
        <taxon>Clostridium</taxon>
    </lineage>
</organism>
<keyword evidence="2" id="KW-1185">Reference proteome</keyword>
<dbReference type="Gene3D" id="2.160.20.10">
    <property type="entry name" value="Single-stranded right-handed beta-helix, Pectin lyase-like"/>
    <property type="match status" value="1"/>
</dbReference>
<dbReference type="Proteomes" id="UP000679179">
    <property type="component" value="Unassembled WGS sequence"/>
</dbReference>
<evidence type="ECO:0000313" key="2">
    <source>
        <dbReference type="Proteomes" id="UP000679179"/>
    </source>
</evidence>
<comment type="caution">
    <text evidence="1">The sequence shown here is derived from an EMBL/GenBank/DDBJ whole genome shotgun (WGS) entry which is preliminary data.</text>
</comment>
<accession>A0A919RW19</accession>
<name>A0A919RW19_9CLOT</name>